<dbReference type="RefSeq" id="WP_323322586.1">
    <property type="nucleotide sequence ID" value="NZ_JAYFSI010000001.1"/>
</dbReference>
<organism evidence="2 3">
    <name type="scientific">Amycolatopsis heterodermiae</name>
    <dbReference type="NCBI Taxonomy" id="3110235"/>
    <lineage>
        <taxon>Bacteria</taxon>
        <taxon>Bacillati</taxon>
        <taxon>Actinomycetota</taxon>
        <taxon>Actinomycetes</taxon>
        <taxon>Pseudonocardiales</taxon>
        <taxon>Pseudonocardiaceae</taxon>
        <taxon>Amycolatopsis</taxon>
    </lineage>
</organism>
<feature type="region of interest" description="Disordered" evidence="1">
    <location>
        <begin position="65"/>
        <end position="91"/>
    </location>
</feature>
<comment type="caution">
    <text evidence="2">The sequence shown here is derived from an EMBL/GenBank/DDBJ whole genome shotgun (WGS) entry which is preliminary data.</text>
</comment>
<evidence type="ECO:0000313" key="3">
    <source>
        <dbReference type="Proteomes" id="UP001304298"/>
    </source>
</evidence>
<evidence type="ECO:0000256" key="1">
    <source>
        <dbReference type="SAM" id="MobiDB-lite"/>
    </source>
</evidence>
<dbReference type="EMBL" id="JAYFSI010000001">
    <property type="protein sequence ID" value="MEA5358086.1"/>
    <property type="molecule type" value="Genomic_DNA"/>
</dbReference>
<protein>
    <submittedName>
        <fullName evidence="2">Uncharacterized protein</fullName>
    </submittedName>
</protein>
<reference evidence="2 3" key="1">
    <citation type="submission" date="2023-12" db="EMBL/GenBank/DDBJ databases">
        <title>Amycolatopsis sp. V23-08.</title>
        <authorList>
            <person name="Somphong A."/>
        </authorList>
    </citation>
    <scope>NUCLEOTIDE SEQUENCE [LARGE SCALE GENOMIC DNA]</scope>
    <source>
        <strain evidence="2 3">V23-08</strain>
    </source>
</reference>
<feature type="compositionally biased region" description="Basic residues" evidence="1">
    <location>
        <begin position="81"/>
        <end position="91"/>
    </location>
</feature>
<proteinExistence type="predicted"/>
<dbReference type="Proteomes" id="UP001304298">
    <property type="component" value="Unassembled WGS sequence"/>
</dbReference>
<accession>A0ABU5QY96</accession>
<name>A0ABU5QY96_9PSEU</name>
<sequence>MSPMEPFLVHIRCDTDGYTHAVTEDAFATGRHDGRFRAICGHVVLAAPMIEAPGRFDPTCRDLLRGDTTPAEPTVPAQERRRSRWLRATRR</sequence>
<gene>
    <name evidence="2" type="ORF">VA596_00945</name>
</gene>
<evidence type="ECO:0000313" key="2">
    <source>
        <dbReference type="EMBL" id="MEA5358086.1"/>
    </source>
</evidence>
<keyword evidence="3" id="KW-1185">Reference proteome</keyword>